<dbReference type="InterPro" id="IPR044927">
    <property type="entry name" value="Endonuclea_NS_2"/>
</dbReference>
<proteinExistence type="predicted"/>
<accession>A0A1E5GV71</accession>
<dbReference type="Gene3D" id="3.40.570.10">
    <property type="entry name" value="Extracellular Endonuclease, subunit A"/>
    <property type="match status" value="1"/>
</dbReference>
<feature type="domain" description="Type VII secretion system protein EssD-like" evidence="1">
    <location>
        <begin position="8"/>
        <end position="122"/>
    </location>
</feature>
<reference evidence="3" key="1">
    <citation type="submission" date="2016-09" db="EMBL/GenBank/DDBJ databases">
        <authorList>
            <person name="Gulvik C.A."/>
        </authorList>
    </citation>
    <scope>NUCLEOTIDE SEQUENCE [LARGE SCALE GENOMIC DNA]</scope>
    <source>
        <strain evidence="3">LMG 26306</strain>
    </source>
</reference>
<sequence length="135" mass="15320">MEYITGEYDYKYRTDHRGRIVAVDIGKLKMTTRKVRLPHDPNTPDKLLGDHAGHLTGDRFGGSPKLDNLVSQASHVNLSSYKKLENKWADAVVKGQQVKLKVTLNYADNSRPMAFYIDYTIDNTQVIESIQNVNP</sequence>
<dbReference type="STRING" id="903983.BCR23_05725"/>
<comment type="caution">
    <text evidence="2">The sequence shown here is derived from an EMBL/GenBank/DDBJ whole genome shotgun (WGS) entry which is preliminary data.</text>
</comment>
<protein>
    <recommendedName>
        <fullName evidence="1">Type VII secretion system protein EssD-like domain-containing protein</fullName>
    </recommendedName>
</protein>
<keyword evidence="3" id="KW-1185">Reference proteome</keyword>
<dbReference type="Proteomes" id="UP000094764">
    <property type="component" value="Unassembled WGS sequence"/>
</dbReference>
<dbReference type="Pfam" id="PF13930">
    <property type="entry name" value="Endonuclea_NS_2"/>
    <property type="match status" value="1"/>
</dbReference>
<dbReference type="AlphaFoldDB" id="A0A1E5GV71"/>
<dbReference type="InterPro" id="IPR044929">
    <property type="entry name" value="DNA/RNA_non-sp_Endonuclease_sf"/>
</dbReference>
<evidence type="ECO:0000259" key="1">
    <source>
        <dbReference type="Pfam" id="PF13930"/>
    </source>
</evidence>
<name>A0A1E5GV71_9ENTE</name>
<organism evidence="2 3">
    <name type="scientific">Enterococcus quebecensis</name>
    <dbReference type="NCBI Taxonomy" id="903983"/>
    <lineage>
        <taxon>Bacteria</taxon>
        <taxon>Bacillati</taxon>
        <taxon>Bacillota</taxon>
        <taxon>Bacilli</taxon>
        <taxon>Lactobacillales</taxon>
        <taxon>Enterococcaceae</taxon>
        <taxon>Enterococcus</taxon>
    </lineage>
</organism>
<gene>
    <name evidence="2" type="ORF">BCR23_05725</name>
</gene>
<dbReference type="EMBL" id="MIKB01000013">
    <property type="protein sequence ID" value="OEG16527.1"/>
    <property type="molecule type" value="Genomic_DNA"/>
</dbReference>
<evidence type="ECO:0000313" key="3">
    <source>
        <dbReference type="Proteomes" id="UP000094764"/>
    </source>
</evidence>
<evidence type="ECO:0000313" key="2">
    <source>
        <dbReference type="EMBL" id="OEG16527.1"/>
    </source>
</evidence>